<evidence type="ECO:0000313" key="2">
    <source>
        <dbReference type="EMBL" id="KEK22939.1"/>
    </source>
</evidence>
<keyword evidence="2" id="KW-0808">Transferase</keyword>
<sequence>MKYPMFLSKRLTIRPFELDDAPKIQELAGDQEVAKTTTIIPHPYPDGWAEEWITYTHTAMDKGDSFHFAMINEQNMLIGCIYLFINKKHNKGELRYWVGKSYWGKGYCTEAGQVIVTYAFEELQLNRIYADAFTKNPASSKVMQKLGLKHEGTFKQSCLYWGVYEDTVVYGLTRSDYNKSK</sequence>
<dbReference type="GO" id="GO:0016747">
    <property type="term" value="F:acyltransferase activity, transferring groups other than amino-acyl groups"/>
    <property type="evidence" value="ECO:0007669"/>
    <property type="project" value="InterPro"/>
</dbReference>
<evidence type="ECO:0000259" key="1">
    <source>
        <dbReference type="PROSITE" id="PS51186"/>
    </source>
</evidence>
<dbReference type="PROSITE" id="PS51186">
    <property type="entry name" value="GNAT"/>
    <property type="match status" value="1"/>
</dbReference>
<dbReference type="RefSeq" id="WP_033676477.1">
    <property type="nucleotide sequence ID" value="NZ_JOTM01000022.1"/>
</dbReference>
<accession>A0A073K6R3</accession>
<reference evidence="2 3" key="1">
    <citation type="submission" date="2014-06" db="EMBL/GenBank/DDBJ databases">
        <title>Draft genome sequence of Bacillus gaemokensis JCM 15801 (MCCC 1A00707).</title>
        <authorList>
            <person name="Lai Q."/>
            <person name="Liu Y."/>
            <person name="Shao Z."/>
        </authorList>
    </citation>
    <scope>NUCLEOTIDE SEQUENCE [LARGE SCALE GENOMIC DNA]</scope>
    <source>
        <strain evidence="2 3">JCM 15801</strain>
    </source>
</reference>
<dbReference type="OrthoDB" id="9798081at2"/>
<protein>
    <submittedName>
        <fullName evidence="2">Acetyltransferase</fullName>
    </submittedName>
</protein>
<name>A0A073K6R3_9BACI</name>
<organism evidence="2 3">
    <name type="scientific">Bacillus gaemokensis</name>
    <dbReference type="NCBI Taxonomy" id="574375"/>
    <lineage>
        <taxon>Bacteria</taxon>
        <taxon>Bacillati</taxon>
        <taxon>Bacillota</taxon>
        <taxon>Bacilli</taxon>
        <taxon>Bacillales</taxon>
        <taxon>Bacillaceae</taxon>
        <taxon>Bacillus</taxon>
        <taxon>Bacillus cereus group</taxon>
    </lineage>
</organism>
<feature type="domain" description="N-acetyltransferase" evidence="1">
    <location>
        <begin position="11"/>
        <end position="175"/>
    </location>
</feature>
<keyword evidence="3" id="KW-1185">Reference proteome</keyword>
<dbReference type="Proteomes" id="UP000027778">
    <property type="component" value="Unassembled WGS sequence"/>
</dbReference>
<dbReference type="Pfam" id="PF13302">
    <property type="entry name" value="Acetyltransf_3"/>
    <property type="match status" value="1"/>
</dbReference>
<dbReference type="Gene3D" id="3.40.630.30">
    <property type="match status" value="1"/>
</dbReference>
<dbReference type="InterPro" id="IPR051531">
    <property type="entry name" value="N-acetyltransferase"/>
</dbReference>
<gene>
    <name evidence="2" type="ORF">BAGA_14760</name>
</gene>
<dbReference type="eggNOG" id="COG1670">
    <property type="taxonomic scope" value="Bacteria"/>
</dbReference>
<dbReference type="STRING" id="574375.AZF08_23865"/>
<dbReference type="EMBL" id="JOTM01000022">
    <property type="protein sequence ID" value="KEK22939.1"/>
    <property type="molecule type" value="Genomic_DNA"/>
</dbReference>
<evidence type="ECO:0000313" key="3">
    <source>
        <dbReference type="Proteomes" id="UP000027778"/>
    </source>
</evidence>
<comment type="caution">
    <text evidence="2">The sequence shown here is derived from an EMBL/GenBank/DDBJ whole genome shotgun (WGS) entry which is preliminary data.</text>
</comment>
<dbReference type="PANTHER" id="PTHR43792">
    <property type="entry name" value="GNAT FAMILY, PUTATIVE (AFU_ORTHOLOGUE AFUA_3G00765)-RELATED-RELATED"/>
    <property type="match status" value="1"/>
</dbReference>
<dbReference type="InterPro" id="IPR016181">
    <property type="entry name" value="Acyl_CoA_acyltransferase"/>
</dbReference>
<proteinExistence type="predicted"/>
<dbReference type="InterPro" id="IPR000182">
    <property type="entry name" value="GNAT_dom"/>
</dbReference>
<dbReference type="AlphaFoldDB" id="A0A073K6R3"/>
<dbReference type="SUPFAM" id="SSF55729">
    <property type="entry name" value="Acyl-CoA N-acyltransferases (Nat)"/>
    <property type="match status" value="1"/>
</dbReference>